<feature type="transmembrane region" description="Helical" evidence="7">
    <location>
        <begin position="49"/>
        <end position="70"/>
    </location>
</feature>
<keyword evidence="5 7" id="KW-0472">Membrane</keyword>
<proteinExistence type="inferred from homology"/>
<keyword evidence="4 7" id="KW-1133">Transmembrane helix</keyword>
<dbReference type="PANTHER" id="PTHR11662:SF399">
    <property type="entry name" value="FI19708P1-RELATED"/>
    <property type="match status" value="1"/>
</dbReference>
<dbReference type="RefSeq" id="WP_068908130.1">
    <property type="nucleotide sequence ID" value="NZ_LXEW01000019.1"/>
</dbReference>
<dbReference type="GO" id="GO:0022857">
    <property type="term" value="F:transmembrane transporter activity"/>
    <property type="evidence" value="ECO:0007669"/>
    <property type="project" value="InterPro"/>
</dbReference>
<dbReference type="PATRIC" id="fig|1354272.4.peg.1354"/>
<comment type="subcellular location">
    <subcellularLocation>
        <location evidence="1">Cell membrane</location>
        <topology evidence="1">Multi-pass membrane protein</topology>
    </subcellularLocation>
</comment>
<gene>
    <name evidence="9" type="ORF">M998_1337</name>
</gene>
<sequence length="431" mass="47440">MSLHASKRLKRWQFIALTFLLIAGIINFLDRASLSIANSTISKELGFSATQMGLLLSVFSFGYALCQLPIGMVMERFGVKKIYGFGLFLWSLAQTVTGFLSSFTHLVIARVFLGIGEAPHLPTGVKVVNDWYNIRERGLPMGIVNMSSTLAQALAPPLLIALMLAFGWRTMFIIIGISGIILSILWFMFYRNREQLDLTDEELNYLNDGAPPSSTNKVTFKEWASLFKQRSLWGMIIGFNGVGYMVWLYLTWLPAYLENSRGLSLEKIGWVAAIPFLFGALGMLVNGVIADWVVKRGADKMKSRKWMICLGLLFAAMFTLPAAYTDSTFSAVACISLALFSIHFAGTSAWGLILVSVPSRLITSVSGIQNFGGFIGGSFAPIITGIIVDKTHSFTLALVVCAAVAFLASLVYFFFVNEPIKDPAEMELKSA</sequence>
<feature type="domain" description="Major facilitator superfamily (MFS) profile" evidence="8">
    <location>
        <begin position="16"/>
        <end position="420"/>
    </location>
</feature>
<dbReference type="SUPFAM" id="SSF103473">
    <property type="entry name" value="MFS general substrate transporter"/>
    <property type="match status" value="1"/>
</dbReference>
<feature type="transmembrane region" description="Helical" evidence="7">
    <location>
        <begin position="12"/>
        <end position="29"/>
    </location>
</feature>
<dbReference type="InterPro" id="IPR000849">
    <property type="entry name" value="Sugar_P_transporter"/>
</dbReference>
<keyword evidence="10" id="KW-1185">Reference proteome</keyword>
<dbReference type="InterPro" id="IPR011701">
    <property type="entry name" value="MFS"/>
</dbReference>
<dbReference type="PIRSF" id="PIRSF002808">
    <property type="entry name" value="Hexose_phosphate_transp"/>
    <property type="match status" value="1"/>
</dbReference>
<dbReference type="EMBL" id="LXEW01000019">
    <property type="protein sequence ID" value="OAT52895.1"/>
    <property type="molecule type" value="Genomic_DNA"/>
</dbReference>
<evidence type="ECO:0000256" key="3">
    <source>
        <dbReference type="ARBA" id="ARBA00022692"/>
    </source>
</evidence>
<dbReference type="AlphaFoldDB" id="A0A1B7JYE8"/>
<organism evidence="9 10">
    <name type="scientific">Providencia heimbachae ATCC 35613</name>
    <dbReference type="NCBI Taxonomy" id="1354272"/>
    <lineage>
        <taxon>Bacteria</taxon>
        <taxon>Pseudomonadati</taxon>
        <taxon>Pseudomonadota</taxon>
        <taxon>Gammaproteobacteria</taxon>
        <taxon>Enterobacterales</taxon>
        <taxon>Morganellaceae</taxon>
        <taxon>Providencia</taxon>
    </lineage>
</organism>
<dbReference type="Pfam" id="PF07690">
    <property type="entry name" value="MFS_1"/>
    <property type="match status" value="1"/>
</dbReference>
<evidence type="ECO:0000313" key="10">
    <source>
        <dbReference type="Proteomes" id="UP000078224"/>
    </source>
</evidence>
<dbReference type="Proteomes" id="UP000078224">
    <property type="component" value="Unassembled WGS sequence"/>
</dbReference>
<evidence type="ECO:0000256" key="7">
    <source>
        <dbReference type="SAM" id="Phobius"/>
    </source>
</evidence>
<comment type="similarity">
    <text evidence="6">Belongs to the major facilitator superfamily. Phthalate permease family.</text>
</comment>
<reference evidence="9 10" key="1">
    <citation type="submission" date="2016-04" db="EMBL/GenBank/DDBJ databases">
        <title>ATOL: Assembling a taxonomically balanced genome-scale reconstruction of the evolutionary history of the Enterobacteriaceae.</title>
        <authorList>
            <person name="Plunkett G.III."/>
            <person name="Neeno-Eckwall E.C."/>
            <person name="Glasner J.D."/>
            <person name="Perna N.T."/>
        </authorList>
    </citation>
    <scope>NUCLEOTIDE SEQUENCE [LARGE SCALE GENOMIC DNA]</scope>
    <source>
        <strain evidence="9 10">ATCC 35613</strain>
    </source>
</reference>
<dbReference type="Gene3D" id="1.20.1250.20">
    <property type="entry name" value="MFS general substrate transporter like domains"/>
    <property type="match status" value="2"/>
</dbReference>
<evidence type="ECO:0000256" key="6">
    <source>
        <dbReference type="ARBA" id="ARBA00038514"/>
    </source>
</evidence>
<evidence type="ECO:0000256" key="4">
    <source>
        <dbReference type="ARBA" id="ARBA00022989"/>
    </source>
</evidence>
<dbReference type="InterPro" id="IPR036259">
    <property type="entry name" value="MFS_trans_sf"/>
</dbReference>
<evidence type="ECO:0000256" key="5">
    <source>
        <dbReference type="ARBA" id="ARBA00023136"/>
    </source>
</evidence>
<keyword evidence="3 7" id="KW-0812">Transmembrane</keyword>
<dbReference type="OrthoDB" id="9771451at2"/>
<evidence type="ECO:0000313" key="9">
    <source>
        <dbReference type="EMBL" id="OAT52895.1"/>
    </source>
</evidence>
<dbReference type="PROSITE" id="PS50850">
    <property type="entry name" value="MFS"/>
    <property type="match status" value="1"/>
</dbReference>
<dbReference type="InterPro" id="IPR050382">
    <property type="entry name" value="MFS_Na/Anion_cotransporter"/>
</dbReference>
<keyword evidence="2" id="KW-1003">Cell membrane</keyword>
<comment type="caution">
    <text evidence="9">The sequence shown here is derived from an EMBL/GenBank/DDBJ whole genome shotgun (WGS) entry which is preliminary data.</text>
</comment>
<feature type="transmembrane region" description="Helical" evidence="7">
    <location>
        <begin position="231"/>
        <end position="250"/>
    </location>
</feature>
<feature type="transmembrane region" description="Helical" evidence="7">
    <location>
        <begin position="82"/>
        <end position="103"/>
    </location>
</feature>
<dbReference type="PANTHER" id="PTHR11662">
    <property type="entry name" value="SOLUTE CARRIER FAMILY 17"/>
    <property type="match status" value="1"/>
</dbReference>
<accession>A0A1B7JYE8</accession>
<dbReference type="GO" id="GO:0005886">
    <property type="term" value="C:plasma membrane"/>
    <property type="evidence" value="ECO:0007669"/>
    <property type="project" value="UniProtKB-SubCell"/>
</dbReference>
<evidence type="ECO:0000259" key="8">
    <source>
        <dbReference type="PROSITE" id="PS50850"/>
    </source>
</evidence>
<dbReference type="InterPro" id="IPR020846">
    <property type="entry name" value="MFS_dom"/>
</dbReference>
<feature type="transmembrane region" description="Helical" evidence="7">
    <location>
        <begin position="166"/>
        <end position="189"/>
    </location>
</feature>
<feature type="transmembrane region" description="Helical" evidence="7">
    <location>
        <begin position="394"/>
        <end position="416"/>
    </location>
</feature>
<feature type="transmembrane region" description="Helical" evidence="7">
    <location>
        <begin position="330"/>
        <end position="355"/>
    </location>
</feature>
<name>A0A1B7JYE8_9GAMM</name>
<feature type="transmembrane region" description="Helical" evidence="7">
    <location>
        <begin position="306"/>
        <end position="324"/>
    </location>
</feature>
<evidence type="ECO:0000256" key="1">
    <source>
        <dbReference type="ARBA" id="ARBA00004651"/>
    </source>
</evidence>
<dbReference type="CDD" id="cd17319">
    <property type="entry name" value="MFS_ExuT_GudP_like"/>
    <property type="match status" value="1"/>
</dbReference>
<feature type="transmembrane region" description="Helical" evidence="7">
    <location>
        <begin position="367"/>
        <end position="388"/>
    </location>
</feature>
<feature type="transmembrane region" description="Helical" evidence="7">
    <location>
        <begin position="270"/>
        <end position="294"/>
    </location>
</feature>
<protein>
    <submittedName>
        <fullName evidence="9">D-galactonate transporter</fullName>
    </submittedName>
</protein>
<evidence type="ECO:0000256" key="2">
    <source>
        <dbReference type="ARBA" id="ARBA00022475"/>
    </source>
</evidence>